<keyword evidence="1" id="KW-0732">Signal</keyword>
<dbReference type="InterPro" id="IPR012341">
    <property type="entry name" value="6hp_glycosidase-like_sf"/>
</dbReference>
<dbReference type="EMBL" id="JBHTBJ010000043">
    <property type="protein sequence ID" value="MFC7279088.1"/>
    <property type="molecule type" value="Genomic_DNA"/>
</dbReference>
<dbReference type="Gene3D" id="2.60.120.260">
    <property type="entry name" value="Galactose-binding domain-like"/>
    <property type="match status" value="1"/>
</dbReference>
<proteinExistence type="predicted"/>
<dbReference type="InterPro" id="IPR008928">
    <property type="entry name" value="6-hairpin_glycosidase_sf"/>
</dbReference>
<dbReference type="InterPro" id="IPR000421">
    <property type="entry name" value="FA58C"/>
</dbReference>
<gene>
    <name evidence="3" type="ORF">ACFQS1_34415</name>
</gene>
<dbReference type="RefSeq" id="WP_378976222.1">
    <property type="nucleotide sequence ID" value="NZ_JBHTBJ010000043.1"/>
</dbReference>
<protein>
    <submittedName>
        <fullName evidence="3">Discoidin domain-containing protein</fullName>
    </submittedName>
</protein>
<dbReference type="Pfam" id="PF00754">
    <property type="entry name" value="F5_F8_type_C"/>
    <property type="match status" value="1"/>
</dbReference>
<evidence type="ECO:0000313" key="3">
    <source>
        <dbReference type="EMBL" id="MFC7279088.1"/>
    </source>
</evidence>
<organism evidence="3 4">
    <name type="scientific">Paractinoplanes rhizophilus</name>
    <dbReference type="NCBI Taxonomy" id="1416877"/>
    <lineage>
        <taxon>Bacteria</taxon>
        <taxon>Bacillati</taxon>
        <taxon>Actinomycetota</taxon>
        <taxon>Actinomycetes</taxon>
        <taxon>Micromonosporales</taxon>
        <taxon>Micromonosporaceae</taxon>
        <taxon>Paractinoplanes</taxon>
    </lineage>
</organism>
<name>A0ABW2I2K4_9ACTN</name>
<dbReference type="Gene3D" id="2.60.420.10">
    <property type="entry name" value="Maltose phosphorylase, domain 3"/>
    <property type="match status" value="1"/>
</dbReference>
<dbReference type="Pfam" id="PF03633">
    <property type="entry name" value="Glyco_hydro_65C"/>
    <property type="match status" value="1"/>
</dbReference>
<dbReference type="Proteomes" id="UP001596548">
    <property type="component" value="Unassembled WGS sequence"/>
</dbReference>
<sequence length="946" mass="102337">MVAALVAGFLGVPGASAAPSASILNHDALLGDTPDKAWYEANIPFVDVPDTAIRDTYYYRWRTFKEALKYTGPADGWIVSEFLGPVGYSAPFGGIDAAAGHHIYEGRWLRDQRYLDDYLDYWLTGSGSGAKPATEELNKNTTDWAHQYSFWAVDAAVARASVSGDWKFLTDRLSALRKQYEGWKASYFDGAKGLYWQTPVWDAMEFTASSYQSPDPYHGGDGYRPTINAYQYGDARALAVVASKAGSTSVAAQYDAEAARLRSATEKALWKGDFYQHVMRDGRVIADREEIGFVPWYFHMPPASDAVAWAQLTDPQGFAAPYGPTTTERRSPWFMHDALNGCCRWDGPSWPFATSQTLTALANQLLDYPAQSYVGVGDYVNLLHGYALTQRKNGRPYVAEAHHPDEDRWIYDAAGHSEDYNHSTFTDLVLSGLLGIRPQAGDSIRIAPLVPADWSHFAVENLAYHGHDLSIRWDRDGSAYGKGSGFQVLIDGVVKVHRATLGDVTVPVSFVDRGTQPVLVDDAANVTETGYPLATASYTWPGDSAANAIDGQDFHLDVPSTRWTSYGSPNRSDWLAVDFGAATAVSDVRIDFYDDGGGVRVPDSYALQYQDASGAWLEVPGQTRDPATPVARAINRIRISPPLTTDRLRVVMSRADGGAVGITALQSWRQPDPRVSAGFTVPSLAVDAGETATVRARTTGPVTRTSLQVPRGWAARQTGPCTWQVSLPAGADPTAGLPIRLLAWSRDGVTSALLPTGYQFDPADYPAVTWDDDFSTDRLAAYRIDHPVAEPSPRLAVGNGVLTASADARAFALLAAPASGAAVIVEPAHFSGASPEDSLFLGFSGGDRDNALAWYNNHFGTSGADVQVNGVSQPASTGGCCAAVRWSPDDRFAVLSRWGKLTTWAEHDGKWALIHTAPVAAPGQPAFGLRLDGGSIALDRVTVRGR</sequence>
<evidence type="ECO:0000259" key="2">
    <source>
        <dbReference type="PROSITE" id="PS50022"/>
    </source>
</evidence>
<dbReference type="InterPro" id="IPR054491">
    <property type="entry name" value="MGH1-like_GH"/>
</dbReference>
<dbReference type="SUPFAM" id="SSF49785">
    <property type="entry name" value="Galactose-binding domain-like"/>
    <property type="match status" value="1"/>
</dbReference>
<feature type="domain" description="F5/8 type C" evidence="2">
    <location>
        <begin position="519"/>
        <end position="670"/>
    </location>
</feature>
<keyword evidence="4" id="KW-1185">Reference proteome</keyword>
<evidence type="ECO:0000256" key="1">
    <source>
        <dbReference type="SAM" id="SignalP"/>
    </source>
</evidence>
<feature type="signal peptide" evidence="1">
    <location>
        <begin position="1"/>
        <end position="17"/>
    </location>
</feature>
<comment type="caution">
    <text evidence="3">The sequence shown here is derived from an EMBL/GenBank/DDBJ whole genome shotgun (WGS) entry which is preliminary data.</text>
</comment>
<dbReference type="SUPFAM" id="SSF48208">
    <property type="entry name" value="Six-hairpin glycosidases"/>
    <property type="match status" value="1"/>
</dbReference>
<dbReference type="PROSITE" id="PS50022">
    <property type="entry name" value="FA58C_3"/>
    <property type="match status" value="1"/>
</dbReference>
<dbReference type="Gene3D" id="1.50.10.10">
    <property type="match status" value="1"/>
</dbReference>
<dbReference type="InterPro" id="IPR005194">
    <property type="entry name" value="Glyco_hydro_65_C"/>
</dbReference>
<dbReference type="Pfam" id="PF22422">
    <property type="entry name" value="MGH1-like_GH"/>
    <property type="match status" value="1"/>
</dbReference>
<feature type="chain" id="PRO_5045142798" evidence="1">
    <location>
        <begin position="18"/>
        <end position="946"/>
    </location>
</feature>
<reference evidence="4" key="1">
    <citation type="journal article" date="2019" name="Int. J. Syst. Evol. Microbiol.">
        <title>The Global Catalogue of Microorganisms (GCM) 10K type strain sequencing project: providing services to taxonomists for standard genome sequencing and annotation.</title>
        <authorList>
            <consortium name="The Broad Institute Genomics Platform"/>
            <consortium name="The Broad Institute Genome Sequencing Center for Infectious Disease"/>
            <person name="Wu L."/>
            <person name="Ma J."/>
        </authorList>
    </citation>
    <scope>NUCLEOTIDE SEQUENCE [LARGE SCALE GENOMIC DNA]</scope>
    <source>
        <strain evidence="4">XZYJT-10</strain>
    </source>
</reference>
<evidence type="ECO:0000313" key="4">
    <source>
        <dbReference type="Proteomes" id="UP001596548"/>
    </source>
</evidence>
<dbReference type="InterPro" id="IPR008979">
    <property type="entry name" value="Galactose-bd-like_sf"/>
</dbReference>
<accession>A0ABW2I2K4</accession>